<protein>
    <submittedName>
        <fullName evidence="2">Uncharacterized protein</fullName>
    </submittedName>
</protein>
<feature type="region of interest" description="Disordered" evidence="1">
    <location>
        <begin position="74"/>
        <end position="133"/>
    </location>
</feature>
<evidence type="ECO:0000313" key="3">
    <source>
        <dbReference type="Proteomes" id="UP001295444"/>
    </source>
</evidence>
<dbReference type="InterPro" id="IPR042566">
    <property type="entry name" value="L1_C"/>
</dbReference>
<keyword evidence="3" id="KW-1185">Reference proteome</keyword>
<evidence type="ECO:0000256" key="1">
    <source>
        <dbReference type="SAM" id="MobiDB-lite"/>
    </source>
</evidence>
<dbReference type="AlphaFoldDB" id="A0AAD1VNW5"/>
<gene>
    <name evidence="2" type="ORF">PECUL_23A034253</name>
</gene>
<dbReference type="Proteomes" id="UP001295444">
    <property type="component" value="Chromosome 01"/>
</dbReference>
<organism evidence="2 3">
    <name type="scientific">Pelobates cultripes</name>
    <name type="common">Western spadefoot toad</name>
    <dbReference type="NCBI Taxonomy" id="61616"/>
    <lineage>
        <taxon>Eukaryota</taxon>
        <taxon>Metazoa</taxon>
        <taxon>Chordata</taxon>
        <taxon>Craniata</taxon>
        <taxon>Vertebrata</taxon>
        <taxon>Euteleostomi</taxon>
        <taxon>Amphibia</taxon>
        <taxon>Batrachia</taxon>
        <taxon>Anura</taxon>
        <taxon>Pelobatoidea</taxon>
        <taxon>Pelobatidae</taxon>
        <taxon>Pelobates</taxon>
    </lineage>
</organism>
<dbReference type="EMBL" id="OW240912">
    <property type="protein sequence ID" value="CAH2222377.1"/>
    <property type="molecule type" value="Genomic_DNA"/>
</dbReference>
<evidence type="ECO:0000313" key="2">
    <source>
        <dbReference type="EMBL" id="CAH2222377.1"/>
    </source>
</evidence>
<sequence>MPRSKQQPSLLIANNKITVYDDLPFSVLLDRRKFVPVTRVLHDQGIRYRWGMSQTLVVQHGEAMKVLLASDDHTSTCSHHPSLSSRGQQHRQQRTPACNKNAGPGKQRKQVTRGGGTPRRYLQIGGPSAAMERQEDHAVIQGSLSRPNQRTYHYSVNQHCQRHGLPHADLTFS</sequence>
<proteinExistence type="predicted"/>
<name>A0AAD1VNW5_PELCU</name>
<accession>A0AAD1VNW5</accession>
<feature type="compositionally biased region" description="Polar residues" evidence="1">
    <location>
        <begin position="75"/>
        <end position="87"/>
    </location>
</feature>
<dbReference type="Gene3D" id="3.30.250.20">
    <property type="entry name" value="L1 transposable element, C-terminal domain"/>
    <property type="match status" value="1"/>
</dbReference>
<reference evidence="2" key="1">
    <citation type="submission" date="2022-03" db="EMBL/GenBank/DDBJ databases">
        <authorList>
            <person name="Alioto T."/>
            <person name="Alioto T."/>
            <person name="Gomez Garrido J."/>
        </authorList>
    </citation>
    <scope>NUCLEOTIDE SEQUENCE</scope>
</reference>